<protein>
    <recommendedName>
        <fullName evidence="8">Probable lipid II flippase MurJ</fullName>
    </recommendedName>
</protein>
<name>H5S8P7_9CHLR</name>
<keyword evidence="8 9" id="KW-0813">Transport</keyword>
<dbReference type="CDD" id="cd13123">
    <property type="entry name" value="MATE_MurJ_like"/>
    <property type="match status" value="1"/>
</dbReference>
<feature type="transmembrane region" description="Helical" evidence="8">
    <location>
        <begin position="456"/>
        <end position="481"/>
    </location>
</feature>
<dbReference type="PANTHER" id="PTHR47019">
    <property type="entry name" value="LIPID II FLIPPASE MURJ"/>
    <property type="match status" value="1"/>
</dbReference>
<dbReference type="GO" id="GO:0071555">
    <property type="term" value="P:cell wall organization"/>
    <property type="evidence" value="ECO:0007669"/>
    <property type="project" value="UniProtKB-UniRule"/>
</dbReference>
<keyword evidence="5 8" id="KW-0573">Peptidoglycan synthesis</keyword>
<comment type="function">
    <text evidence="8 9">Involved in peptidoglycan biosynthesis. Transports lipid-linked peptidoglycan precursors from the inner to the outer leaflet of the cytoplasmic membrane.</text>
</comment>
<feature type="transmembrane region" description="Helical" evidence="8">
    <location>
        <begin position="359"/>
        <end position="383"/>
    </location>
</feature>
<comment type="similarity">
    <text evidence="8 9">Belongs to the MurJ/MviN family.</text>
</comment>
<feature type="transmembrane region" description="Helical" evidence="8">
    <location>
        <begin position="319"/>
        <end position="339"/>
    </location>
</feature>
<feature type="transmembrane region" description="Helical" evidence="8">
    <location>
        <begin position="165"/>
        <end position="185"/>
    </location>
</feature>
<comment type="pathway">
    <text evidence="8">Cell wall biogenesis; peptidoglycan biosynthesis.</text>
</comment>
<dbReference type="PANTHER" id="PTHR47019:SF1">
    <property type="entry name" value="LIPID II FLIPPASE MURJ"/>
    <property type="match status" value="1"/>
</dbReference>
<evidence type="ECO:0000256" key="1">
    <source>
        <dbReference type="ARBA" id="ARBA00004651"/>
    </source>
</evidence>
<feature type="transmembrane region" description="Helical" evidence="8">
    <location>
        <begin position="136"/>
        <end position="158"/>
    </location>
</feature>
<dbReference type="GO" id="GO:0008360">
    <property type="term" value="P:regulation of cell shape"/>
    <property type="evidence" value="ECO:0007669"/>
    <property type="project" value="UniProtKB-UniRule"/>
</dbReference>
<dbReference type="InterPro" id="IPR004268">
    <property type="entry name" value="MurJ"/>
</dbReference>
<dbReference type="HAMAP" id="MF_02078">
    <property type="entry name" value="MurJ_MviN"/>
    <property type="match status" value="1"/>
</dbReference>
<dbReference type="Pfam" id="PF03023">
    <property type="entry name" value="MurJ"/>
    <property type="match status" value="1"/>
</dbReference>
<dbReference type="InterPro" id="IPR051050">
    <property type="entry name" value="Lipid_II_flippase_MurJ/MviN"/>
</dbReference>
<feature type="transmembrane region" description="Helical" evidence="8">
    <location>
        <begin position="395"/>
        <end position="414"/>
    </location>
</feature>
<dbReference type="NCBIfam" id="TIGR01695">
    <property type="entry name" value="murJ_mviN"/>
    <property type="match status" value="1"/>
</dbReference>
<feature type="transmembrane region" description="Helical" evidence="8">
    <location>
        <begin position="92"/>
        <end position="116"/>
    </location>
</feature>
<dbReference type="PRINTS" id="PR01806">
    <property type="entry name" value="VIRFACTRMVIN"/>
</dbReference>
<evidence type="ECO:0000256" key="5">
    <source>
        <dbReference type="ARBA" id="ARBA00022984"/>
    </source>
</evidence>
<keyword evidence="6 8" id="KW-1133">Transmembrane helix</keyword>
<dbReference type="GO" id="GO:0009252">
    <property type="term" value="P:peptidoglycan biosynthetic process"/>
    <property type="evidence" value="ECO:0007669"/>
    <property type="project" value="UniProtKB-UniRule"/>
</dbReference>
<dbReference type="GO" id="GO:0034204">
    <property type="term" value="P:lipid translocation"/>
    <property type="evidence" value="ECO:0007669"/>
    <property type="project" value="TreeGrafter"/>
</dbReference>
<dbReference type="AlphaFoldDB" id="H5S8P7"/>
<dbReference type="UniPathway" id="UPA00219"/>
<evidence type="ECO:0000313" key="10">
    <source>
        <dbReference type="EMBL" id="BAL52533.1"/>
    </source>
</evidence>
<evidence type="ECO:0000256" key="6">
    <source>
        <dbReference type="ARBA" id="ARBA00022989"/>
    </source>
</evidence>
<keyword evidence="4 8" id="KW-0133">Cell shape</keyword>
<keyword evidence="8 9" id="KW-0961">Cell wall biogenesis/degradation</keyword>
<dbReference type="GO" id="GO:0005886">
    <property type="term" value="C:plasma membrane"/>
    <property type="evidence" value="ECO:0007669"/>
    <property type="project" value="UniProtKB-SubCell"/>
</dbReference>
<keyword evidence="7 8" id="KW-0472">Membrane</keyword>
<dbReference type="PIRSF" id="PIRSF002869">
    <property type="entry name" value="MviN"/>
    <property type="match status" value="1"/>
</dbReference>
<dbReference type="GO" id="GO:0015648">
    <property type="term" value="F:lipid-linked peptidoglycan transporter activity"/>
    <property type="evidence" value="ECO:0007669"/>
    <property type="project" value="UniProtKB-UniRule"/>
</dbReference>
<feature type="transmembrane region" description="Helical" evidence="8">
    <location>
        <begin position="487"/>
        <end position="509"/>
    </location>
</feature>
<keyword evidence="3 8" id="KW-0812">Transmembrane</keyword>
<sequence>MGQPARGNLARAAGSVMLAFLIAQFLGLARRVLVARAFGASADLDAFIAANRVSETLFNLVAGGALGSAFIPTFTGLLAQEKRREAWQLASAVANWIVLLLSLLALLAALFAPSLVRYALAPGFYADPQQFRLTVHLLRIQVSSAVIFGLSGLVMGILNAHGVFFIPALTPAMYQLGMIAALLLLSPAWGIRGLAWGVVIGAAGHLLVQSPSLLRLPSPPHGKYHLTLGWTQPAVLQVARLMAPRLFGVAVVQINFWVNIWLASRMVEGSITGIEYAFALMLMAEIAIAQSVATAILPTLSADYALGNLSRLRATLVQALRAVIFLALPAAAGLAILRFPLIELLYQRGEFTPRSTQLVAWALLWYALGLPAHSLLEVLARAFYAMQDTRTPVQVGAAAMSLNLLFSLFFSALFARSGWMPHGGLALANSLATLLEALTLLWLMRRRLQGIEGKRLTLGLIQSLSATLLMSLVLALALRTLPSGTSAILPTLGSVLAGALIYFSLLWLLGVPEVRRFPSGRRS</sequence>
<feature type="transmembrane region" description="Helical" evidence="8">
    <location>
        <begin position="246"/>
        <end position="264"/>
    </location>
</feature>
<accession>H5S8P7</accession>
<dbReference type="EMBL" id="AP011631">
    <property type="protein sequence ID" value="BAL52533.1"/>
    <property type="molecule type" value="Genomic_DNA"/>
</dbReference>
<keyword evidence="2 8" id="KW-1003">Cell membrane</keyword>
<gene>
    <name evidence="8" type="primary">murJ</name>
    <name evidence="10" type="ORF">HGMM_F01E07C05</name>
</gene>
<evidence type="ECO:0000256" key="8">
    <source>
        <dbReference type="HAMAP-Rule" id="MF_02078"/>
    </source>
</evidence>
<feature type="transmembrane region" description="Helical" evidence="8">
    <location>
        <begin position="426"/>
        <end position="444"/>
    </location>
</feature>
<proteinExistence type="inferred from homology"/>
<reference evidence="10" key="2">
    <citation type="journal article" date="2012" name="PLoS ONE">
        <title>A Deeply Branching Thermophilic Bacterium with an Ancient Acetyl-CoA Pathway Dominates a Subsurface Ecosystem.</title>
        <authorList>
            <person name="Takami H."/>
            <person name="Noguchi H."/>
            <person name="Takaki Y."/>
            <person name="Uchiyama I."/>
            <person name="Toyoda A."/>
            <person name="Nishi S."/>
            <person name="Chee G.-J."/>
            <person name="Arai W."/>
            <person name="Nunoura T."/>
            <person name="Itoh T."/>
            <person name="Hattori M."/>
            <person name="Takai K."/>
        </authorList>
    </citation>
    <scope>NUCLEOTIDE SEQUENCE</scope>
</reference>
<organism evidence="10">
    <name type="scientific">uncultured Chloroflexota bacterium</name>
    <dbReference type="NCBI Taxonomy" id="166587"/>
    <lineage>
        <taxon>Bacteria</taxon>
        <taxon>Bacillati</taxon>
        <taxon>Chloroflexota</taxon>
        <taxon>environmental samples</taxon>
    </lineage>
</organism>
<evidence type="ECO:0000256" key="9">
    <source>
        <dbReference type="PIRNR" id="PIRNR002869"/>
    </source>
</evidence>
<comment type="subcellular location">
    <subcellularLocation>
        <location evidence="1 8">Cell membrane</location>
        <topology evidence="1 8">Multi-pass membrane protein</topology>
    </subcellularLocation>
</comment>
<reference evidence="10" key="1">
    <citation type="journal article" date="2005" name="Environ. Microbiol.">
        <title>Genetic and functional properties of uncultivated thermophilic crenarchaeotes from a subsurface gold mine as revealed by analysis of genome fragments.</title>
        <authorList>
            <person name="Nunoura T."/>
            <person name="Hirayama H."/>
            <person name="Takami H."/>
            <person name="Oida H."/>
            <person name="Nishi S."/>
            <person name="Shimamura S."/>
            <person name="Suzuki Y."/>
            <person name="Inagaki F."/>
            <person name="Takai K."/>
            <person name="Nealson K.H."/>
            <person name="Horikoshi K."/>
        </authorList>
    </citation>
    <scope>NUCLEOTIDE SEQUENCE</scope>
</reference>
<feature type="transmembrane region" description="Helical" evidence="8">
    <location>
        <begin position="276"/>
        <end position="298"/>
    </location>
</feature>
<evidence type="ECO:0000256" key="7">
    <source>
        <dbReference type="ARBA" id="ARBA00023136"/>
    </source>
</evidence>
<evidence type="ECO:0000256" key="3">
    <source>
        <dbReference type="ARBA" id="ARBA00022692"/>
    </source>
</evidence>
<evidence type="ECO:0000256" key="2">
    <source>
        <dbReference type="ARBA" id="ARBA00022475"/>
    </source>
</evidence>
<feature type="transmembrane region" description="Helical" evidence="8">
    <location>
        <begin position="61"/>
        <end position="80"/>
    </location>
</feature>
<evidence type="ECO:0000256" key="4">
    <source>
        <dbReference type="ARBA" id="ARBA00022960"/>
    </source>
</evidence>